<protein>
    <submittedName>
        <fullName evidence="2">Uncharacterized protein</fullName>
    </submittedName>
</protein>
<dbReference type="EMBL" id="MGEK01000027">
    <property type="protein sequence ID" value="OGL81537.1"/>
    <property type="molecule type" value="Genomic_DNA"/>
</dbReference>
<feature type="region of interest" description="Disordered" evidence="1">
    <location>
        <begin position="185"/>
        <end position="204"/>
    </location>
</feature>
<evidence type="ECO:0000256" key="1">
    <source>
        <dbReference type="SAM" id="MobiDB-lite"/>
    </source>
</evidence>
<evidence type="ECO:0000313" key="3">
    <source>
        <dbReference type="Proteomes" id="UP000176846"/>
    </source>
</evidence>
<reference evidence="2 3" key="1">
    <citation type="journal article" date="2016" name="Nat. Commun.">
        <title>Thousands of microbial genomes shed light on interconnected biogeochemical processes in an aquifer system.</title>
        <authorList>
            <person name="Anantharaman K."/>
            <person name="Brown C.T."/>
            <person name="Hug L.A."/>
            <person name="Sharon I."/>
            <person name="Castelle C.J."/>
            <person name="Probst A.J."/>
            <person name="Thomas B.C."/>
            <person name="Singh A."/>
            <person name="Wilkins M.J."/>
            <person name="Karaoz U."/>
            <person name="Brodie E.L."/>
            <person name="Williams K.H."/>
            <person name="Hubbard S.S."/>
            <person name="Banfield J.F."/>
        </authorList>
    </citation>
    <scope>NUCLEOTIDE SEQUENCE [LARGE SCALE GENOMIC DNA]</scope>
</reference>
<sequence>MYDTLRDFAILKIITIDNFNESCILCCSDFFVRSRIADQEIGREYDNTDLCLEGLKMSDAQSSNGGKKWENVPCWGCLREIPLLDGTMVPGVKHLETKLGRLPTEEDMRAHILCLQCEPLYRARKIELYAIAAQRVALRQIKKEREEEALRQKRLEELVALRHQRLDENVAALLGLKFVPVAAPSEETPTVVADPPNPHVPQTE</sequence>
<organism evidence="2 3">
    <name type="scientific">Candidatus Uhrbacteria bacterium RIFCSPLOWO2_01_FULL_47_25</name>
    <dbReference type="NCBI Taxonomy" id="1802402"/>
    <lineage>
        <taxon>Bacteria</taxon>
        <taxon>Candidatus Uhriibacteriota</taxon>
    </lineage>
</organism>
<dbReference type="Proteomes" id="UP000176846">
    <property type="component" value="Unassembled WGS sequence"/>
</dbReference>
<gene>
    <name evidence="2" type="ORF">A2936_01710</name>
</gene>
<dbReference type="AlphaFoldDB" id="A0A1F7UV41"/>
<evidence type="ECO:0000313" key="2">
    <source>
        <dbReference type="EMBL" id="OGL81537.1"/>
    </source>
</evidence>
<proteinExistence type="predicted"/>
<name>A0A1F7UV41_9BACT</name>
<accession>A0A1F7UV41</accession>
<comment type="caution">
    <text evidence="2">The sequence shown here is derived from an EMBL/GenBank/DDBJ whole genome shotgun (WGS) entry which is preliminary data.</text>
</comment>
<feature type="compositionally biased region" description="Pro residues" evidence="1">
    <location>
        <begin position="195"/>
        <end position="204"/>
    </location>
</feature>